<name>A0A4R7KT87_9CLOT</name>
<evidence type="ECO:0000313" key="2">
    <source>
        <dbReference type="Proteomes" id="UP000295325"/>
    </source>
</evidence>
<reference evidence="1 2" key="1">
    <citation type="submission" date="2019-03" db="EMBL/GenBank/DDBJ databases">
        <title>Genomic Encyclopedia of Type Strains, Phase IV (KMG-IV): sequencing the most valuable type-strain genomes for metagenomic binning, comparative biology and taxonomic classification.</title>
        <authorList>
            <person name="Goeker M."/>
        </authorList>
    </citation>
    <scope>NUCLEOTIDE SEQUENCE [LARGE SCALE GENOMIC DNA]</scope>
    <source>
        <strain evidence="1 2">DSM 24455</strain>
    </source>
</reference>
<dbReference type="EMBL" id="SOAZ01000002">
    <property type="protein sequence ID" value="TDT63298.1"/>
    <property type="molecule type" value="Genomic_DNA"/>
</dbReference>
<dbReference type="Proteomes" id="UP000295325">
    <property type="component" value="Unassembled WGS sequence"/>
</dbReference>
<dbReference type="RefSeq" id="WP_243116361.1">
    <property type="nucleotide sequence ID" value="NZ_SOAZ01000002.1"/>
</dbReference>
<evidence type="ECO:0000313" key="1">
    <source>
        <dbReference type="EMBL" id="TDT63298.1"/>
    </source>
</evidence>
<organism evidence="1 2">
    <name type="scientific">Fonticella tunisiensis</name>
    <dbReference type="NCBI Taxonomy" id="1096341"/>
    <lineage>
        <taxon>Bacteria</taxon>
        <taxon>Bacillati</taxon>
        <taxon>Bacillota</taxon>
        <taxon>Clostridia</taxon>
        <taxon>Eubacteriales</taxon>
        <taxon>Clostridiaceae</taxon>
        <taxon>Fonticella</taxon>
    </lineage>
</organism>
<accession>A0A4R7KT87</accession>
<gene>
    <name evidence="1" type="ORF">EDD71_10257</name>
</gene>
<protein>
    <submittedName>
        <fullName evidence="1">Spore coat associated protein JA (CotJA)</fullName>
    </submittedName>
</protein>
<sequence>MYPYYRSTPDKSKVINLMLARAYVPDQPYIGILPLDEALKKGVLFPNLDIPYAIKSKE</sequence>
<dbReference type="Pfam" id="PF11007">
    <property type="entry name" value="CotJA"/>
    <property type="match status" value="1"/>
</dbReference>
<dbReference type="AlphaFoldDB" id="A0A4R7KT87"/>
<proteinExistence type="predicted"/>
<comment type="caution">
    <text evidence="1">The sequence shown here is derived from an EMBL/GenBank/DDBJ whole genome shotgun (WGS) entry which is preliminary data.</text>
</comment>
<dbReference type="InterPro" id="IPR020256">
    <property type="entry name" value="Spore_coat_CotJA"/>
</dbReference>
<keyword evidence="2" id="KW-1185">Reference proteome</keyword>